<evidence type="ECO:0000313" key="1">
    <source>
        <dbReference type="EMBL" id="SBT05562.1"/>
    </source>
</evidence>
<gene>
    <name evidence="1" type="ORF">ACCAA_220055</name>
</gene>
<dbReference type="Proteomes" id="UP000199169">
    <property type="component" value="Unassembled WGS sequence"/>
</dbReference>
<dbReference type="AlphaFoldDB" id="A0A1A8XMC8"/>
<dbReference type="PANTHER" id="PTHR43019:SF23">
    <property type="entry name" value="PROTEASE DO-LIKE 5, CHLOROPLASTIC"/>
    <property type="match status" value="1"/>
</dbReference>
<organism evidence="1 2">
    <name type="scientific">Candidatus Accumulibacter aalborgensis</name>
    <dbReference type="NCBI Taxonomy" id="1860102"/>
    <lineage>
        <taxon>Bacteria</taxon>
        <taxon>Pseudomonadati</taxon>
        <taxon>Pseudomonadota</taxon>
        <taxon>Betaproteobacteria</taxon>
        <taxon>Candidatus Accumulibacter</taxon>
    </lineage>
</organism>
<dbReference type="Pfam" id="PF13365">
    <property type="entry name" value="Trypsin_2"/>
    <property type="match status" value="1"/>
</dbReference>
<dbReference type="InterPro" id="IPR009003">
    <property type="entry name" value="Peptidase_S1_PA"/>
</dbReference>
<dbReference type="RefSeq" id="WP_186406637.1">
    <property type="nucleotide sequence ID" value="NZ_FLQX01000097.1"/>
</dbReference>
<name>A0A1A8XMC8_9PROT</name>
<dbReference type="SUPFAM" id="SSF50494">
    <property type="entry name" value="Trypsin-like serine proteases"/>
    <property type="match status" value="1"/>
</dbReference>
<dbReference type="STRING" id="1860102.ACCAA_220055"/>
<reference evidence="1 2" key="1">
    <citation type="submission" date="2016-06" db="EMBL/GenBank/DDBJ databases">
        <authorList>
            <person name="Kjaerup R.B."/>
            <person name="Dalgaard T.S."/>
            <person name="Juul-Madsen H.R."/>
        </authorList>
    </citation>
    <scope>NUCLEOTIDE SEQUENCE [LARGE SCALE GENOMIC DNA]</scope>
    <source>
        <strain evidence="1">3</strain>
    </source>
</reference>
<protein>
    <submittedName>
        <fullName evidence="1">Peptidase S1 and S6 chymotrypsin/Hap</fullName>
    </submittedName>
</protein>
<keyword evidence="2" id="KW-1185">Reference proteome</keyword>
<sequence>MRCWLFPAVTDPARKNPCASREPLPDAEERPAVNGFLAAAVVSALLLFAGPVSADLPEVIERVKPSVVVVGTYQLTRSPQFVMRGTGFVVGDGRQVATNSHVLPETLDATARETLVVVIHSAGGSAQHRTARSVAVDKAHDLALLQIEGQPLPALTLHDSDPVREGQSVAFTGFPIGGVLGLSPVTHHGIISSITPIVLPGANARQLNARVVQQIRSGSFDIYQLDATAYPGNSGGPLYELNHGEVVGIINMVFVKESKESVLSKPSGISFAIPVRFLRELLLQATQ</sequence>
<dbReference type="InterPro" id="IPR043504">
    <property type="entry name" value="Peptidase_S1_PA_chymotrypsin"/>
</dbReference>
<dbReference type="Gene3D" id="2.40.10.10">
    <property type="entry name" value="Trypsin-like serine proteases"/>
    <property type="match status" value="2"/>
</dbReference>
<dbReference type="PANTHER" id="PTHR43019">
    <property type="entry name" value="SERINE ENDOPROTEASE DEGS"/>
    <property type="match status" value="1"/>
</dbReference>
<evidence type="ECO:0000313" key="2">
    <source>
        <dbReference type="Proteomes" id="UP000199169"/>
    </source>
</evidence>
<dbReference type="EMBL" id="FLQX01000097">
    <property type="protein sequence ID" value="SBT05562.1"/>
    <property type="molecule type" value="Genomic_DNA"/>
</dbReference>
<proteinExistence type="predicted"/>
<accession>A0A1A8XMC8</accession>